<protein>
    <submittedName>
        <fullName evidence="1">Uncharacterized protein</fullName>
    </submittedName>
</protein>
<dbReference type="EMBL" id="JAGTTL010000033">
    <property type="protein sequence ID" value="KAK6296084.1"/>
    <property type="molecule type" value="Genomic_DNA"/>
</dbReference>
<reference evidence="1 2" key="1">
    <citation type="submission" date="2021-04" db="EMBL/GenBank/DDBJ databases">
        <authorList>
            <person name="De Guttry C."/>
            <person name="Zahm M."/>
            <person name="Klopp C."/>
            <person name="Cabau C."/>
            <person name="Louis A."/>
            <person name="Berthelot C."/>
            <person name="Parey E."/>
            <person name="Roest Crollius H."/>
            <person name="Montfort J."/>
            <person name="Robinson-Rechavi M."/>
            <person name="Bucao C."/>
            <person name="Bouchez O."/>
            <person name="Gislard M."/>
            <person name="Lluch J."/>
            <person name="Milhes M."/>
            <person name="Lampietro C."/>
            <person name="Lopez Roques C."/>
            <person name="Donnadieu C."/>
            <person name="Braasch I."/>
            <person name="Desvignes T."/>
            <person name="Postlethwait J."/>
            <person name="Bobe J."/>
            <person name="Wedekind C."/>
            <person name="Guiguen Y."/>
        </authorList>
    </citation>
    <scope>NUCLEOTIDE SEQUENCE [LARGE SCALE GENOMIC DNA]</scope>
    <source>
        <strain evidence="1">Cs_M1</strain>
        <tissue evidence="1">Blood</tissue>
    </source>
</reference>
<sequence>MFGVSKRTIRRRMQQYSLRKTDLYSAVNDEELDRIVSEIHRSHPNTGYKLMRGHLNARGVHVPTKPRLFSRCLELPTVLELKGISHHSNSGEVTESKALRRILLRFLKNMGSIGTDLTAFIEALCQSRGSAGP</sequence>
<evidence type="ECO:0000313" key="1">
    <source>
        <dbReference type="EMBL" id="KAK6296084.1"/>
    </source>
</evidence>
<dbReference type="Proteomes" id="UP001356427">
    <property type="component" value="Unassembled WGS sequence"/>
</dbReference>
<comment type="caution">
    <text evidence="1">The sequence shown here is derived from an EMBL/GenBank/DDBJ whole genome shotgun (WGS) entry which is preliminary data.</text>
</comment>
<evidence type="ECO:0000313" key="2">
    <source>
        <dbReference type="Proteomes" id="UP001356427"/>
    </source>
</evidence>
<organism evidence="1 2">
    <name type="scientific">Coregonus suidteri</name>
    <dbReference type="NCBI Taxonomy" id="861788"/>
    <lineage>
        <taxon>Eukaryota</taxon>
        <taxon>Metazoa</taxon>
        <taxon>Chordata</taxon>
        <taxon>Craniata</taxon>
        <taxon>Vertebrata</taxon>
        <taxon>Euteleostomi</taxon>
        <taxon>Actinopterygii</taxon>
        <taxon>Neopterygii</taxon>
        <taxon>Teleostei</taxon>
        <taxon>Protacanthopterygii</taxon>
        <taxon>Salmoniformes</taxon>
        <taxon>Salmonidae</taxon>
        <taxon>Coregoninae</taxon>
        <taxon>Coregonus</taxon>
    </lineage>
</organism>
<name>A0AAN8KVH6_9TELE</name>
<gene>
    <name evidence="1" type="ORF">J4Q44_G00337970</name>
</gene>
<keyword evidence="2" id="KW-1185">Reference proteome</keyword>
<dbReference type="AlphaFoldDB" id="A0AAN8KVH6"/>
<proteinExistence type="predicted"/>
<accession>A0AAN8KVH6</accession>